<name>A0ABU4QKZ8_9ENTR</name>
<organism evidence="3 4">
    <name type="scientific">Scandinavium lactucae</name>
    <dbReference type="NCBI Taxonomy" id="3095028"/>
    <lineage>
        <taxon>Bacteria</taxon>
        <taxon>Pseudomonadati</taxon>
        <taxon>Pseudomonadota</taxon>
        <taxon>Gammaproteobacteria</taxon>
        <taxon>Enterobacterales</taxon>
        <taxon>Enterobacteriaceae</taxon>
        <taxon>Scandinavium</taxon>
    </lineage>
</organism>
<evidence type="ECO:0000259" key="1">
    <source>
        <dbReference type="Pfam" id="PF06812"/>
    </source>
</evidence>
<dbReference type="PANTHER" id="PTHR37024">
    <property type="entry name" value="TYPE VI SECRETION SYSTEM DUF2094 AND IMPA-RELATED DOMAIN PROTEIN"/>
    <property type="match status" value="1"/>
</dbReference>
<dbReference type="PANTHER" id="PTHR37024:SF5">
    <property type="entry name" value="IMPA N-TERMINAL DOMAIN-CONTAINING PROTEIN"/>
    <property type="match status" value="1"/>
</dbReference>
<dbReference type="Proteomes" id="UP001275664">
    <property type="component" value="Unassembled WGS sequence"/>
</dbReference>
<keyword evidence="4" id="KW-1185">Reference proteome</keyword>
<evidence type="ECO:0000313" key="4">
    <source>
        <dbReference type="Proteomes" id="UP001275664"/>
    </source>
</evidence>
<accession>A0ABU4QKZ8</accession>
<dbReference type="RefSeq" id="WP_319785354.1">
    <property type="nucleotide sequence ID" value="NZ_JAWXRD010000002.1"/>
</dbReference>
<gene>
    <name evidence="3" type="ORF">SIK69_02925</name>
</gene>
<dbReference type="InterPro" id="IPR010657">
    <property type="entry name" value="ImpA_N"/>
</dbReference>
<evidence type="ECO:0000313" key="3">
    <source>
        <dbReference type="EMBL" id="MDX6039147.1"/>
    </source>
</evidence>
<dbReference type="Pfam" id="PF12486">
    <property type="entry name" value="VasL"/>
    <property type="match status" value="1"/>
</dbReference>
<feature type="domain" description="ImpA N-terminal" evidence="1">
    <location>
        <begin position="11"/>
        <end position="111"/>
    </location>
</feature>
<reference evidence="3 4" key="1">
    <citation type="submission" date="2023-11" db="EMBL/GenBank/DDBJ databases">
        <title>Scandinavium wanjuensis sp. nov., isolated from lettuce South Korea.</title>
        <authorList>
            <person name="Park J."/>
            <person name="Park S."/>
            <person name="Oh K.K."/>
            <person name="Cho G.S."/>
            <person name="Franz C.M.A.P."/>
        </authorList>
    </citation>
    <scope>NUCLEOTIDE SEQUENCE [LARGE SCALE GENOMIC DNA]</scope>
    <source>
        <strain evidence="3 4">V105_6</strain>
    </source>
</reference>
<protein>
    <submittedName>
        <fullName evidence="3">VasL domain-containing protein</fullName>
    </submittedName>
</protein>
<comment type="caution">
    <text evidence="3">The sequence shown here is derived from an EMBL/GenBank/DDBJ whole genome shotgun (WGS) entry which is preliminary data.</text>
</comment>
<dbReference type="Pfam" id="PF06812">
    <property type="entry name" value="ImpA_N"/>
    <property type="match status" value="1"/>
</dbReference>
<dbReference type="InterPro" id="IPR021069">
    <property type="entry name" value="ImpA_C"/>
</dbReference>
<dbReference type="EMBL" id="JAWXRD010000002">
    <property type="protein sequence ID" value="MDX6039147.1"/>
    <property type="molecule type" value="Genomic_DNA"/>
</dbReference>
<evidence type="ECO:0000259" key="2">
    <source>
        <dbReference type="Pfam" id="PF12486"/>
    </source>
</evidence>
<sequence length="456" mass="50574">MYDAKPRPVRTGGDPRTLADFTTLREEMSKLTHPARPDVNWTRVESLSLSLFEQNGVELQTAAWYTLARSHLARINGLNEGMAILNALLAHQWAQVWPLQTASRAEILSGLSQRLQKVFRTFTLTHEDLSPLYEAEKQLRALDDILTRQGLKQVCQLSPLLGQISSAVTRLENSATQETPAPAIVLPVQALQEPVVGRERAPESRLVYVIRQEPEVTVEVVHEPSPSQPAPPRWPAFAAGACSALLLGAVALWGWNALRQVDGTSQALSASVAPLPQALSHAEIQRLREGGTGKMNADVWLKQTASRLDTLASLPPQWPQQQGNALLDQAQALWPSNAQLVAMRNQWQQKITLNRMTDETLNGWHNGMTTLQTLTDRLNALDGQKGKYLTVSELKSQVFAATQAFNRAVPTEELLRQMAAQDNPQSISAAQKLQTEQRLKQLITRYAQLDSAQKEQ</sequence>
<proteinExistence type="predicted"/>
<feature type="domain" description="ImpA C-terminal" evidence="2">
    <location>
        <begin position="306"/>
        <end position="449"/>
    </location>
</feature>